<organism evidence="1 2">
    <name type="scientific">Jatropha curcas</name>
    <name type="common">Barbados nut</name>
    <dbReference type="NCBI Taxonomy" id="180498"/>
    <lineage>
        <taxon>Eukaryota</taxon>
        <taxon>Viridiplantae</taxon>
        <taxon>Streptophyta</taxon>
        <taxon>Embryophyta</taxon>
        <taxon>Tracheophyta</taxon>
        <taxon>Spermatophyta</taxon>
        <taxon>Magnoliopsida</taxon>
        <taxon>eudicotyledons</taxon>
        <taxon>Gunneridae</taxon>
        <taxon>Pentapetalae</taxon>
        <taxon>rosids</taxon>
        <taxon>fabids</taxon>
        <taxon>Malpighiales</taxon>
        <taxon>Euphorbiaceae</taxon>
        <taxon>Crotonoideae</taxon>
        <taxon>Jatropheae</taxon>
        <taxon>Jatropha</taxon>
    </lineage>
</organism>
<dbReference type="Proteomes" id="UP000027138">
    <property type="component" value="Unassembled WGS sequence"/>
</dbReference>
<evidence type="ECO:0000313" key="2">
    <source>
        <dbReference type="Proteomes" id="UP000027138"/>
    </source>
</evidence>
<proteinExistence type="predicted"/>
<name>A0A067JS90_JATCU</name>
<sequence>MADDSVPVPDKQLCLYEVDLSLLFLEEDLNQKLSLSLASISNDVLNESYLKSISTDPRRRLYVLIDPIESWKEGGDPTVYCAIQDLLFSPRKNWTKKLHYLRIDIALDFNAVIRWERYGFFPLLVLETRSKTYSVLMFKPLADYELEISRNDEMCSLPTLAEQSRNMFLGLLSSNLSNLDHDLSMRLLERFSRIIHAKKLPLDKIWKPRAEFVDALIGSRGQLNPEDKAGHLNFASGYFTGKLPIELSGDEQAALLYLLQNRGNLPQDNNALSSLASAHEKVGRFYKTLSPEVEPLLFPFRCNRKLGK</sequence>
<dbReference type="AlphaFoldDB" id="A0A067JS90"/>
<dbReference type="OrthoDB" id="1759839at2759"/>
<dbReference type="EMBL" id="KK914893">
    <property type="protein sequence ID" value="KDP26821.1"/>
    <property type="molecule type" value="Genomic_DNA"/>
</dbReference>
<accession>A0A067JS90</accession>
<protein>
    <submittedName>
        <fullName evidence="1">Uncharacterized protein</fullName>
    </submittedName>
</protein>
<evidence type="ECO:0000313" key="1">
    <source>
        <dbReference type="EMBL" id="KDP26821.1"/>
    </source>
</evidence>
<gene>
    <name evidence="1" type="ORF">JCGZ_17979</name>
</gene>
<reference evidence="1 2" key="1">
    <citation type="journal article" date="2014" name="PLoS ONE">
        <title>Global Analysis of Gene Expression Profiles in Physic Nut (Jatropha curcas L.) Seedlings Exposed to Salt Stress.</title>
        <authorList>
            <person name="Zhang L."/>
            <person name="Zhang C."/>
            <person name="Wu P."/>
            <person name="Chen Y."/>
            <person name="Li M."/>
            <person name="Jiang H."/>
            <person name="Wu G."/>
        </authorList>
    </citation>
    <scope>NUCLEOTIDE SEQUENCE [LARGE SCALE GENOMIC DNA]</scope>
    <source>
        <strain evidence="2">cv. GZQX0401</strain>
        <tissue evidence="1">Young leaves</tissue>
    </source>
</reference>
<keyword evidence="2" id="KW-1185">Reference proteome</keyword>